<gene>
    <name evidence="2" type="ORF">FIL88_02835</name>
</gene>
<evidence type="ECO:0000313" key="2">
    <source>
        <dbReference type="EMBL" id="TQV68538.1"/>
    </source>
</evidence>
<feature type="transmembrane region" description="Helical" evidence="1">
    <location>
        <begin position="15"/>
        <end position="41"/>
    </location>
</feature>
<dbReference type="EMBL" id="VICH01000004">
    <property type="protein sequence ID" value="TQV68538.1"/>
    <property type="molecule type" value="Genomic_DNA"/>
</dbReference>
<evidence type="ECO:0000256" key="1">
    <source>
        <dbReference type="SAM" id="Phobius"/>
    </source>
</evidence>
<keyword evidence="1" id="KW-1133">Transmembrane helix</keyword>
<comment type="caution">
    <text evidence="2">The sequence shown here is derived from an EMBL/GenBank/DDBJ whole genome shotgun (WGS) entry which is preliminary data.</text>
</comment>
<sequence>MSTDPYEYRGWRDTVVGTAVVFITLPLLALDLLHVIAPFSIDYLLYTLGVSPRWAMILTVLVYPFGVAAVIELIWPRRGRGSKGVDP</sequence>
<dbReference type="RefSeq" id="WP_142852290.1">
    <property type="nucleotide sequence ID" value="NZ_FXWW01000001.1"/>
</dbReference>
<evidence type="ECO:0000313" key="3">
    <source>
        <dbReference type="Proteomes" id="UP000315816"/>
    </source>
</evidence>
<proteinExistence type="predicted"/>
<keyword evidence="1" id="KW-0812">Transmembrane</keyword>
<dbReference type="Proteomes" id="UP000315816">
    <property type="component" value="Unassembled WGS sequence"/>
</dbReference>
<keyword evidence="1" id="KW-0472">Membrane</keyword>
<feature type="transmembrane region" description="Helical" evidence="1">
    <location>
        <begin position="53"/>
        <end position="75"/>
    </location>
</feature>
<reference evidence="2 3" key="1">
    <citation type="submission" date="2019-06" db="EMBL/GenBank/DDBJ databases">
        <title>A novel species of marine bacteria.</title>
        <authorList>
            <person name="Wang Y."/>
        </authorList>
    </citation>
    <scope>NUCLEOTIDE SEQUENCE [LARGE SCALE GENOMIC DNA]</scope>
    <source>
        <strain evidence="2 3">MA1-10</strain>
    </source>
</reference>
<accession>A0A545SUA4</accession>
<name>A0A545SUA4_9RHOB</name>
<protein>
    <submittedName>
        <fullName evidence="2">Uncharacterized protein</fullName>
    </submittedName>
</protein>
<keyword evidence="3" id="KW-1185">Reference proteome</keyword>
<dbReference type="AlphaFoldDB" id="A0A545SUA4"/>
<organism evidence="2 3">
    <name type="scientific">Aliiroseovarius halocynthiae</name>
    <dbReference type="NCBI Taxonomy" id="985055"/>
    <lineage>
        <taxon>Bacteria</taxon>
        <taxon>Pseudomonadati</taxon>
        <taxon>Pseudomonadota</taxon>
        <taxon>Alphaproteobacteria</taxon>
        <taxon>Rhodobacterales</taxon>
        <taxon>Paracoccaceae</taxon>
        <taxon>Aliiroseovarius</taxon>
    </lineage>
</organism>